<sequence length="249" mass="29469">MKKHPILYLRGFKEQFDETFLFIRSVTGNKQFSFFILSFALFFVSFFFIYQGFINRSNSIQIFFFIVGILLFFFALIFMVTAYSDKFPELRSGKVLQATEKSINANEESNIFDIEFLEKLFAIIEKHKVYGKTNGQFGLPGYRFKSKTQLAVLLNLIMFDSHSKKFSNVNQKVFLKSFKEHFKKHYCLDDQQFKDEIDFSDAYFSSNIKKTLFEFDKMNISKIIGLNNQSEYFELYNEFSKILIVENIS</sequence>
<dbReference type="RefSeq" id="WP_068842922.1">
    <property type="nucleotide sequence ID" value="NZ_FRBT01000005.1"/>
</dbReference>
<proteinExistence type="predicted"/>
<feature type="transmembrane region" description="Helical" evidence="1">
    <location>
        <begin position="62"/>
        <end position="84"/>
    </location>
</feature>
<dbReference type="EMBL" id="FRBT01000005">
    <property type="protein sequence ID" value="SHM30348.1"/>
    <property type="molecule type" value="Genomic_DNA"/>
</dbReference>
<name>A0A1M7HPM7_9FLAO</name>
<dbReference type="Proteomes" id="UP000184028">
    <property type="component" value="Unassembled WGS sequence"/>
</dbReference>
<keyword evidence="1" id="KW-0472">Membrane</keyword>
<evidence type="ECO:0000313" key="2">
    <source>
        <dbReference type="EMBL" id="SHM30348.1"/>
    </source>
</evidence>
<keyword evidence="1" id="KW-0812">Transmembrane</keyword>
<dbReference type="STRING" id="946677.SAMN05444484_10566"/>
<protein>
    <submittedName>
        <fullName evidence="2">Uncharacterized protein</fullName>
    </submittedName>
</protein>
<feature type="transmembrane region" description="Helical" evidence="1">
    <location>
        <begin position="32"/>
        <end position="50"/>
    </location>
</feature>
<gene>
    <name evidence="2" type="ORF">SAMN05444484_10566</name>
</gene>
<accession>A0A1M7HPM7</accession>
<keyword evidence="1" id="KW-1133">Transmembrane helix</keyword>
<keyword evidence="3" id="KW-1185">Reference proteome</keyword>
<reference evidence="3" key="1">
    <citation type="submission" date="2016-11" db="EMBL/GenBank/DDBJ databases">
        <authorList>
            <person name="Varghese N."/>
            <person name="Submissions S."/>
        </authorList>
    </citation>
    <scope>NUCLEOTIDE SEQUENCE [LARGE SCALE GENOMIC DNA]</scope>
    <source>
        <strain evidence="3">DSM 24724</strain>
    </source>
</reference>
<organism evidence="2 3">
    <name type="scientific">Flavobacterium chilense</name>
    <dbReference type="NCBI Taxonomy" id="946677"/>
    <lineage>
        <taxon>Bacteria</taxon>
        <taxon>Pseudomonadati</taxon>
        <taxon>Bacteroidota</taxon>
        <taxon>Flavobacteriia</taxon>
        <taxon>Flavobacteriales</taxon>
        <taxon>Flavobacteriaceae</taxon>
        <taxon>Flavobacterium</taxon>
    </lineage>
</organism>
<dbReference type="AlphaFoldDB" id="A0A1M7HPM7"/>
<evidence type="ECO:0000256" key="1">
    <source>
        <dbReference type="SAM" id="Phobius"/>
    </source>
</evidence>
<evidence type="ECO:0000313" key="3">
    <source>
        <dbReference type="Proteomes" id="UP000184028"/>
    </source>
</evidence>